<dbReference type="EMBL" id="BOMW01000078">
    <property type="protein sequence ID" value="GIF09229.1"/>
    <property type="molecule type" value="Genomic_DNA"/>
</dbReference>
<feature type="domain" description="Excalibur calcium-binding" evidence="2">
    <location>
        <begin position="109"/>
        <end position="140"/>
    </location>
</feature>
<organism evidence="3 4">
    <name type="scientific">Actinoplanes siamensis</name>
    <dbReference type="NCBI Taxonomy" id="1223317"/>
    <lineage>
        <taxon>Bacteria</taxon>
        <taxon>Bacillati</taxon>
        <taxon>Actinomycetota</taxon>
        <taxon>Actinomycetes</taxon>
        <taxon>Micromonosporales</taxon>
        <taxon>Micromonosporaceae</taxon>
        <taxon>Actinoplanes</taxon>
    </lineage>
</organism>
<feature type="compositionally biased region" description="Acidic residues" evidence="1">
    <location>
        <begin position="181"/>
        <end position="197"/>
    </location>
</feature>
<sequence>MTLPPPQDPWADPAEPPPPPSPARPTTPVARRWTWPAATLGVAATLIAGLGAVALLAPGEDEPGPAAASAPVVASAPAPAGTTGATAATTAPTGPAATSARATTGAADPYADCAGAGQIRPGQAGYREDLDHDEDGIACEADDRAADEDATEDHSDPDPRFSTCAEAKAEGFGPYTGGVDPEYDWYQDRDDDGEVCE</sequence>
<accession>A0A919NDH6</accession>
<dbReference type="AlphaFoldDB" id="A0A919NDH6"/>
<reference evidence="3" key="1">
    <citation type="submission" date="2021-01" db="EMBL/GenBank/DDBJ databases">
        <title>Whole genome shotgun sequence of Actinoplanes siamensis NBRC 109076.</title>
        <authorList>
            <person name="Komaki H."/>
            <person name="Tamura T."/>
        </authorList>
    </citation>
    <scope>NUCLEOTIDE SEQUENCE</scope>
    <source>
        <strain evidence="3">NBRC 109076</strain>
    </source>
</reference>
<protein>
    <recommendedName>
        <fullName evidence="2">Excalibur calcium-binding domain-containing protein</fullName>
    </recommendedName>
</protein>
<dbReference type="Proteomes" id="UP000629619">
    <property type="component" value="Unassembled WGS sequence"/>
</dbReference>
<feature type="domain" description="Excalibur calcium-binding" evidence="2">
    <location>
        <begin position="160"/>
        <end position="197"/>
    </location>
</feature>
<feature type="compositionally biased region" description="Pro residues" evidence="1">
    <location>
        <begin position="1"/>
        <end position="25"/>
    </location>
</feature>
<dbReference type="Pfam" id="PF05901">
    <property type="entry name" value="Excalibur"/>
    <property type="match status" value="2"/>
</dbReference>
<feature type="compositionally biased region" description="Low complexity" evidence="1">
    <location>
        <begin position="57"/>
        <end position="107"/>
    </location>
</feature>
<feature type="region of interest" description="Disordered" evidence="1">
    <location>
        <begin position="57"/>
        <end position="197"/>
    </location>
</feature>
<comment type="caution">
    <text evidence="3">The sequence shown here is derived from an EMBL/GenBank/DDBJ whole genome shotgun (WGS) entry which is preliminary data.</text>
</comment>
<feature type="region of interest" description="Disordered" evidence="1">
    <location>
        <begin position="1"/>
        <end position="32"/>
    </location>
</feature>
<dbReference type="SMART" id="SM00894">
    <property type="entry name" value="Excalibur"/>
    <property type="match status" value="2"/>
</dbReference>
<dbReference type="RefSeq" id="WP_203684549.1">
    <property type="nucleotide sequence ID" value="NZ_BOMW01000078.1"/>
</dbReference>
<evidence type="ECO:0000259" key="2">
    <source>
        <dbReference type="SMART" id="SM00894"/>
    </source>
</evidence>
<evidence type="ECO:0000313" key="4">
    <source>
        <dbReference type="Proteomes" id="UP000629619"/>
    </source>
</evidence>
<keyword evidence="4" id="KW-1185">Reference proteome</keyword>
<evidence type="ECO:0000313" key="3">
    <source>
        <dbReference type="EMBL" id="GIF09229.1"/>
    </source>
</evidence>
<name>A0A919NDH6_9ACTN</name>
<dbReference type="InterPro" id="IPR008613">
    <property type="entry name" value="Excalibur_Ca-bd_domain"/>
</dbReference>
<evidence type="ECO:0000256" key="1">
    <source>
        <dbReference type="SAM" id="MobiDB-lite"/>
    </source>
</evidence>
<proteinExistence type="predicted"/>
<gene>
    <name evidence="3" type="ORF">Asi03nite_67670</name>
</gene>